<dbReference type="EMBL" id="JAENGZ010003425">
    <property type="protein sequence ID" value="KAG6941616.1"/>
    <property type="molecule type" value="Genomic_DNA"/>
</dbReference>
<comment type="caution">
    <text evidence="2">The sequence shown here is derived from an EMBL/GenBank/DDBJ whole genome shotgun (WGS) entry which is preliminary data.</text>
</comment>
<proteinExistence type="predicted"/>
<sequence>MRKIDVIRMSSPMTWTRLRAVSCQRSQARSGPTVPWPSHSPFRRGASMASSL</sequence>
<evidence type="ECO:0000256" key="1">
    <source>
        <dbReference type="SAM" id="MobiDB-lite"/>
    </source>
</evidence>
<name>A0A8T1TLM8_9STRA</name>
<gene>
    <name evidence="2" type="ORF">JG687_00019544</name>
</gene>
<evidence type="ECO:0000313" key="2">
    <source>
        <dbReference type="EMBL" id="KAG6941616.1"/>
    </source>
</evidence>
<organism evidence="2 3">
    <name type="scientific">Phytophthora cactorum</name>
    <dbReference type="NCBI Taxonomy" id="29920"/>
    <lineage>
        <taxon>Eukaryota</taxon>
        <taxon>Sar</taxon>
        <taxon>Stramenopiles</taxon>
        <taxon>Oomycota</taxon>
        <taxon>Peronosporomycetes</taxon>
        <taxon>Peronosporales</taxon>
        <taxon>Peronosporaceae</taxon>
        <taxon>Phytophthora</taxon>
    </lineage>
</organism>
<feature type="region of interest" description="Disordered" evidence="1">
    <location>
        <begin position="24"/>
        <end position="52"/>
    </location>
</feature>
<dbReference type="AlphaFoldDB" id="A0A8T1TLM8"/>
<evidence type="ECO:0000313" key="3">
    <source>
        <dbReference type="Proteomes" id="UP000688947"/>
    </source>
</evidence>
<protein>
    <submittedName>
        <fullName evidence="2">Uncharacterized protein</fullName>
    </submittedName>
</protein>
<reference evidence="2" key="1">
    <citation type="submission" date="2021-01" db="EMBL/GenBank/DDBJ databases">
        <title>Phytophthora aleatoria, a newly-described species from Pinus radiata is distinct from Phytophthora cactorum isolates based on comparative genomics.</title>
        <authorList>
            <person name="Mcdougal R."/>
            <person name="Panda P."/>
            <person name="Williams N."/>
            <person name="Studholme D.J."/>
        </authorList>
    </citation>
    <scope>NUCLEOTIDE SEQUENCE</scope>
    <source>
        <strain evidence="2">NZFS 3830</strain>
    </source>
</reference>
<dbReference type="OrthoDB" id="10443019at2759"/>
<dbReference type="Proteomes" id="UP000688947">
    <property type="component" value="Unassembled WGS sequence"/>
</dbReference>
<accession>A0A8T1TLM8</accession>